<proteinExistence type="predicted"/>
<name>A0A3N1GM90_9ACTN</name>
<dbReference type="RefSeq" id="WP_123678384.1">
    <property type="nucleotide sequence ID" value="NZ_RJKL01000001.1"/>
</dbReference>
<protein>
    <recommendedName>
        <fullName evidence="3">Tetratricopeptide repeat protein</fullName>
    </recommendedName>
</protein>
<dbReference type="Proteomes" id="UP000271683">
    <property type="component" value="Unassembled WGS sequence"/>
</dbReference>
<dbReference type="EMBL" id="RJKL01000001">
    <property type="protein sequence ID" value="ROP31301.1"/>
    <property type="molecule type" value="Genomic_DNA"/>
</dbReference>
<organism evidence="1 2">
    <name type="scientific">Couchioplanes caeruleus</name>
    <dbReference type="NCBI Taxonomy" id="56438"/>
    <lineage>
        <taxon>Bacteria</taxon>
        <taxon>Bacillati</taxon>
        <taxon>Actinomycetota</taxon>
        <taxon>Actinomycetes</taxon>
        <taxon>Micromonosporales</taxon>
        <taxon>Micromonosporaceae</taxon>
        <taxon>Couchioplanes</taxon>
    </lineage>
</organism>
<sequence>MDIQRLAQLVTTALLTGVTSPAPDQPAVTEAVQSLRDAVARLSGDPFAHTLMAKLRTLHVTSAQAEPWRVRVRFMVDSLSEAALLALGPQAKAALVLTQPSGTAADRSLDDAVTAEWEQTAAGSEELRHLPTELVTAGSDAASPPRPADANAVTRVGLALSQPSARHVAGIVAIEEGMTADLERRQGADHPDSLAARVRLAHLYRWAGRDSDAIETMQRVATSRERLLGSDHADTLAARSTLRSWQDC</sequence>
<comment type="caution">
    <text evidence="1">The sequence shown here is derived from an EMBL/GenBank/DDBJ whole genome shotgun (WGS) entry which is preliminary data.</text>
</comment>
<dbReference type="AlphaFoldDB" id="A0A3N1GM90"/>
<dbReference type="InterPro" id="IPR011990">
    <property type="entry name" value="TPR-like_helical_dom_sf"/>
</dbReference>
<evidence type="ECO:0000313" key="1">
    <source>
        <dbReference type="EMBL" id="ROP31301.1"/>
    </source>
</evidence>
<accession>A0A3N1GM90</accession>
<dbReference type="OrthoDB" id="580767at2"/>
<evidence type="ECO:0000313" key="2">
    <source>
        <dbReference type="Proteomes" id="UP000271683"/>
    </source>
</evidence>
<reference evidence="1 2" key="1">
    <citation type="submission" date="2018-11" db="EMBL/GenBank/DDBJ databases">
        <title>Sequencing the genomes of 1000 actinobacteria strains.</title>
        <authorList>
            <person name="Klenk H.-P."/>
        </authorList>
    </citation>
    <scope>NUCLEOTIDE SEQUENCE [LARGE SCALE GENOMIC DNA]</scope>
    <source>
        <strain evidence="1 2">DSM 43634</strain>
    </source>
</reference>
<gene>
    <name evidence="1" type="ORF">EDD30_4196</name>
</gene>
<evidence type="ECO:0008006" key="3">
    <source>
        <dbReference type="Google" id="ProtNLM"/>
    </source>
</evidence>
<dbReference type="Gene3D" id="1.25.40.10">
    <property type="entry name" value="Tetratricopeptide repeat domain"/>
    <property type="match status" value="1"/>
</dbReference>